<evidence type="ECO:0000313" key="2">
    <source>
        <dbReference type="Proteomes" id="UP000590511"/>
    </source>
</evidence>
<protein>
    <submittedName>
        <fullName evidence="1">Uncharacterized protein</fullName>
    </submittedName>
</protein>
<dbReference type="RefSeq" id="WP_203832781.1">
    <property type="nucleotide sequence ID" value="NZ_BOMP01000124.1"/>
</dbReference>
<evidence type="ECO:0000313" key="1">
    <source>
        <dbReference type="EMBL" id="MBB4751977.1"/>
    </source>
</evidence>
<name>A0A7W7HK15_9ACTN</name>
<dbReference type="Proteomes" id="UP000590511">
    <property type="component" value="Unassembled WGS sequence"/>
</dbReference>
<gene>
    <name evidence="1" type="ORF">BJ964_006138</name>
</gene>
<proteinExistence type="predicted"/>
<organism evidence="1 2">
    <name type="scientific">Actinoplanes lobatus</name>
    <dbReference type="NCBI Taxonomy" id="113568"/>
    <lineage>
        <taxon>Bacteria</taxon>
        <taxon>Bacillati</taxon>
        <taxon>Actinomycetota</taxon>
        <taxon>Actinomycetes</taxon>
        <taxon>Micromonosporales</taxon>
        <taxon>Micromonosporaceae</taxon>
        <taxon>Actinoplanes</taxon>
    </lineage>
</organism>
<comment type="caution">
    <text evidence="1">The sequence shown here is derived from an EMBL/GenBank/DDBJ whole genome shotgun (WGS) entry which is preliminary data.</text>
</comment>
<accession>A0A7W7HK15</accession>
<reference evidence="1 2" key="1">
    <citation type="submission" date="2020-08" db="EMBL/GenBank/DDBJ databases">
        <title>Sequencing the genomes of 1000 actinobacteria strains.</title>
        <authorList>
            <person name="Klenk H.-P."/>
        </authorList>
    </citation>
    <scope>NUCLEOTIDE SEQUENCE [LARGE SCALE GENOMIC DNA]</scope>
    <source>
        <strain evidence="1 2">DSM 43150</strain>
    </source>
</reference>
<dbReference type="AlphaFoldDB" id="A0A7W7HK15"/>
<dbReference type="EMBL" id="JACHNC010000001">
    <property type="protein sequence ID" value="MBB4751977.1"/>
    <property type="molecule type" value="Genomic_DNA"/>
</dbReference>
<sequence>MNPADADKRSSGPRTTCARSTLAAGHRLSSQICSTKGIPLFKAAISRTAVVGGLVMAMIASGPVTAAQAAYYNTYTDIAGTPDLDCCGQVQGFAAGATYLYSIKNDNDTNAISAIYRVNKATGDRVVMWNGTDDRSTNTWLGHGNDMTIVDIDGVHHMFIVTMDTDAADMQLVKLRYDGTTYEYAGAYQLHLDGDVLPASGINRVSVTSTSITFMFKSGRTVYNGSLPLRADSGSIEVTKAFDLQVDDALVNGATVPDLGTFKAQGFFYDQTNHVLYNPLTKDKRSIVLVYRNVSPATTGTAPAATDLSFRITSSMYSQLFEIEGVGISDGKLYFNTNRRDADGAGHDGVHVFNDYVVS</sequence>